<dbReference type="KEGG" id="nte:NEUTE1DRAFT104703"/>
<dbReference type="Proteomes" id="UP000008065">
    <property type="component" value="Unassembled WGS sequence"/>
</dbReference>
<sequence length="82" mass="8299">MAVVAAKGGQRASKRGPGLARSDQAKSESSSGPHDATVTVSLIPVVRGRQQFESGCKSVARATGVGDGMDPEGDRCWAAAGD</sequence>
<evidence type="ECO:0000256" key="1">
    <source>
        <dbReference type="SAM" id="MobiDB-lite"/>
    </source>
</evidence>
<dbReference type="EMBL" id="GL891382">
    <property type="protein sequence ID" value="EGO51668.1"/>
    <property type="molecule type" value="Genomic_DNA"/>
</dbReference>
<evidence type="ECO:0000313" key="2">
    <source>
        <dbReference type="EMBL" id="EGO51668.1"/>
    </source>
</evidence>
<dbReference type="HOGENOM" id="CLU_2574436_0_0_1"/>
<proteinExistence type="predicted"/>
<dbReference type="AlphaFoldDB" id="F8N2V4"/>
<evidence type="ECO:0000313" key="3">
    <source>
        <dbReference type="Proteomes" id="UP000008065"/>
    </source>
</evidence>
<dbReference type="VEuPathDB" id="FungiDB:NEUTE1DRAFT_104703"/>
<name>F8N2V4_NEUT8</name>
<gene>
    <name evidence="2" type="ORF">NEUTE1DRAFT_104703</name>
</gene>
<reference evidence="3" key="1">
    <citation type="journal article" date="2011" name="Genetics">
        <title>Massive changes in genome architecture accompany the transition to self-fertility in the filamentous fungus Neurospora tetrasperma.</title>
        <authorList>
            <person name="Ellison C.E."/>
            <person name="Stajich J.E."/>
            <person name="Jacobson D.J."/>
            <person name="Natvig D.O."/>
            <person name="Lapidus A."/>
            <person name="Foster B."/>
            <person name="Aerts A."/>
            <person name="Riley R."/>
            <person name="Lindquist E.A."/>
            <person name="Grigoriev I.V."/>
            <person name="Taylor J.W."/>
        </authorList>
    </citation>
    <scope>NUCLEOTIDE SEQUENCE [LARGE SCALE GENOMIC DNA]</scope>
    <source>
        <strain evidence="3">FGSC 2508 / P0657</strain>
    </source>
</reference>
<organism evidence="2 3">
    <name type="scientific">Neurospora tetrasperma (strain FGSC 2508 / ATCC MYA-4615 / P0657)</name>
    <dbReference type="NCBI Taxonomy" id="510951"/>
    <lineage>
        <taxon>Eukaryota</taxon>
        <taxon>Fungi</taxon>
        <taxon>Dikarya</taxon>
        <taxon>Ascomycota</taxon>
        <taxon>Pezizomycotina</taxon>
        <taxon>Sordariomycetes</taxon>
        <taxon>Sordariomycetidae</taxon>
        <taxon>Sordariales</taxon>
        <taxon>Sordariaceae</taxon>
        <taxon>Neurospora</taxon>
    </lineage>
</organism>
<keyword evidence="3" id="KW-1185">Reference proteome</keyword>
<feature type="region of interest" description="Disordered" evidence="1">
    <location>
        <begin position="61"/>
        <end position="82"/>
    </location>
</feature>
<dbReference type="RefSeq" id="XP_009855311.1">
    <property type="nucleotide sequence ID" value="XM_009857009.1"/>
</dbReference>
<feature type="region of interest" description="Disordered" evidence="1">
    <location>
        <begin position="1"/>
        <end position="39"/>
    </location>
</feature>
<protein>
    <submittedName>
        <fullName evidence="2">Uncharacterized protein</fullName>
    </submittedName>
</protein>
<dbReference type="GeneID" id="20822131"/>
<accession>F8N2V4</accession>
<dbReference type="OrthoDB" id="10288446at2759"/>